<evidence type="ECO:0000313" key="2">
    <source>
        <dbReference type="Proteomes" id="UP000055048"/>
    </source>
</evidence>
<name>A0A0V0TES2_9BILA</name>
<evidence type="ECO:0000313" key="1">
    <source>
        <dbReference type="EMBL" id="KRX37454.1"/>
    </source>
</evidence>
<organism evidence="1 2">
    <name type="scientific">Trichinella murrelli</name>
    <dbReference type="NCBI Taxonomy" id="144512"/>
    <lineage>
        <taxon>Eukaryota</taxon>
        <taxon>Metazoa</taxon>
        <taxon>Ecdysozoa</taxon>
        <taxon>Nematoda</taxon>
        <taxon>Enoplea</taxon>
        <taxon>Dorylaimia</taxon>
        <taxon>Trichinellida</taxon>
        <taxon>Trichinellidae</taxon>
        <taxon>Trichinella</taxon>
    </lineage>
</organism>
<dbReference type="EMBL" id="JYDJ01000309">
    <property type="protein sequence ID" value="KRX37454.1"/>
    <property type="molecule type" value="Genomic_DNA"/>
</dbReference>
<dbReference type="AlphaFoldDB" id="A0A0V0TES2"/>
<proteinExistence type="predicted"/>
<comment type="caution">
    <text evidence="1">The sequence shown here is derived from an EMBL/GenBank/DDBJ whole genome shotgun (WGS) entry which is preliminary data.</text>
</comment>
<keyword evidence="2" id="KW-1185">Reference proteome</keyword>
<accession>A0A0V0TES2</accession>
<reference evidence="1 2" key="1">
    <citation type="submission" date="2015-01" db="EMBL/GenBank/DDBJ databases">
        <title>Evolution of Trichinella species and genotypes.</title>
        <authorList>
            <person name="Korhonen P.K."/>
            <person name="Edoardo P."/>
            <person name="Giuseppe L.R."/>
            <person name="Gasser R.B."/>
        </authorList>
    </citation>
    <scope>NUCLEOTIDE SEQUENCE [LARGE SCALE GENOMIC DNA]</scope>
    <source>
        <strain evidence="1">ISS417</strain>
    </source>
</reference>
<dbReference type="Proteomes" id="UP000055048">
    <property type="component" value="Unassembled WGS sequence"/>
</dbReference>
<sequence length="192" mass="21932">MCRKQNGKSRLQVLPRKTLFFTIQGKNAKQLPQLNCAGKTQHLHSPEDTKKLQVPTLLGIQKPAIFLSKYYGKSSNSSFSMGRKFGAPRACFPFHGTSLRCVFNSYRDDGHRFIAARWEISQCQVTAAFIVENKVPRLRKSTNLHRWELCIMQNFCYVKNNPLRCNGRGSWQKQSAASYITTLYEVMSDGTC</sequence>
<gene>
    <name evidence="1" type="ORF">T05_4001</name>
</gene>
<protein>
    <submittedName>
        <fullName evidence="1">Uncharacterized protein</fullName>
    </submittedName>
</protein>